<dbReference type="InterPro" id="IPR003598">
    <property type="entry name" value="Ig_sub2"/>
</dbReference>
<dbReference type="InterPro" id="IPR007110">
    <property type="entry name" value="Ig-like_dom"/>
</dbReference>
<keyword evidence="2 10" id="KW-0812">Transmembrane</keyword>
<feature type="region of interest" description="Disordered" evidence="9">
    <location>
        <begin position="153"/>
        <end position="235"/>
    </location>
</feature>
<evidence type="ECO:0000256" key="9">
    <source>
        <dbReference type="SAM" id="MobiDB-lite"/>
    </source>
</evidence>
<evidence type="ECO:0000256" key="11">
    <source>
        <dbReference type="SAM" id="SignalP"/>
    </source>
</evidence>
<evidence type="ECO:0000313" key="13">
    <source>
        <dbReference type="EMBL" id="OWF56250.1"/>
    </source>
</evidence>
<accession>A0A210R5D9</accession>
<evidence type="ECO:0000256" key="7">
    <source>
        <dbReference type="ARBA" id="ARBA00023170"/>
    </source>
</evidence>
<dbReference type="AlphaFoldDB" id="A0A210R5D9"/>
<dbReference type="SMART" id="SM00408">
    <property type="entry name" value="IGc2"/>
    <property type="match status" value="1"/>
</dbReference>
<dbReference type="Gene3D" id="1.10.533.10">
    <property type="entry name" value="Death Domain, Fas"/>
    <property type="match status" value="1"/>
</dbReference>
<keyword evidence="8" id="KW-0325">Glycoprotein</keyword>
<keyword evidence="5 10" id="KW-0472">Membrane</keyword>
<dbReference type="OrthoDB" id="428111at2759"/>
<keyword evidence="6" id="KW-1015">Disulfide bond</keyword>
<dbReference type="PANTHER" id="PTHR12120">
    <property type="entry name" value="TNFR-CYS DOMAIN-CONTAINING PROTEIN"/>
    <property type="match status" value="1"/>
</dbReference>
<sequence length="607" mass="67689">MLRNIFVVALVLLGLLVVHVNTADTGTGIVYKYCKSWKFVSTATGECRRCPGCKRGQYHDNSTLGPLDEQRGALQCHICLQCPKGQYSDQHTRDWRDLRYCRLDRNCTKKNRLYKRKPKQSRKSECGPCLDGYVQESNWDDDDGVCNKIQKTTSSPEVKVTSSPDVKVTTSPDVKVTNSPGGIKPTSSVDTNASNPEDYIAQTESTKHKSVQGTVPRQNIGHLEKTVKEEGKRSRDHHEQYAVITIVLYVVGILMIIGLLIFFGYKLRKKTVCFNSSTNNERSESPLGNSKTPLMVDGASSQQSSPQQSVIHIGVPQVTTEQTGFRETLGSDVVLFSLVTGACVQSVVWKRIQGGLITVLAVDNQKYGGSTITDPSLHIYHVCFEDEGVYQCTATNDVGTGASSLCHLKVTKNPDLVFTGKEIARAKGIQLQPYNDGMLHCVANYATGDKSENHIMEKLYDQLEIPPHRVKQIREDFISKGVRECVLETLSCYVKKKDKKATVYALYEALTVCQYFYELQFYVKVFRDQLSEEDMDIPVNDNGTDDCADDEQQGSSDISVEDLQGTDDTYVSDEQETVQISMGSPQVTVEDEVKLGVEDVRFTVLDH</sequence>
<feature type="compositionally biased region" description="Basic and acidic residues" evidence="9">
    <location>
        <begin position="222"/>
        <end position="235"/>
    </location>
</feature>
<dbReference type="SUPFAM" id="SSF48726">
    <property type="entry name" value="Immunoglobulin"/>
    <property type="match status" value="1"/>
</dbReference>
<evidence type="ECO:0000256" key="10">
    <source>
        <dbReference type="SAM" id="Phobius"/>
    </source>
</evidence>
<dbReference type="InterPro" id="IPR013098">
    <property type="entry name" value="Ig_I-set"/>
</dbReference>
<evidence type="ECO:0000256" key="4">
    <source>
        <dbReference type="ARBA" id="ARBA00022989"/>
    </source>
</evidence>
<feature type="compositionally biased region" description="Polar residues" evidence="9">
    <location>
        <begin position="276"/>
        <end position="292"/>
    </location>
</feature>
<dbReference type="EMBL" id="NEDP02000239">
    <property type="protein sequence ID" value="OWF56250.1"/>
    <property type="molecule type" value="Genomic_DNA"/>
</dbReference>
<feature type="compositionally biased region" description="Acidic residues" evidence="9">
    <location>
        <begin position="543"/>
        <end position="552"/>
    </location>
</feature>
<feature type="region of interest" description="Disordered" evidence="9">
    <location>
        <begin position="276"/>
        <end position="306"/>
    </location>
</feature>
<dbReference type="Proteomes" id="UP000242188">
    <property type="component" value="Unassembled WGS sequence"/>
</dbReference>
<dbReference type="InterPro" id="IPR036179">
    <property type="entry name" value="Ig-like_dom_sf"/>
</dbReference>
<keyword evidence="11" id="KW-0732">Signal</keyword>
<dbReference type="Gene3D" id="2.60.40.10">
    <property type="entry name" value="Immunoglobulins"/>
    <property type="match status" value="1"/>
</dbReference>
<dbReference type="InterPro" id="IPR047526">
    <property type="entry name" value="TNR19/27/EDAR"/>
</dbReference>
<evidence type="ECO:0000313" key="14">
    <source>
        <dbReference type="Proteomes" id="UP000242188"/>
    </source>
</evidence>
<protein>
    <submittedName>
        <fullName evidence="13">Tumor necrosis factor receptor superfamily member EDAR</fullName>
    </submittedName>
</protein>
<feature type="region of interest" description="Disordered" evidence="9">
    <location>
        <begin position="536"/>
        <end position="564"/>
    </location>
</feature>
<comment type="subcellular location">
    <subcellularLocation>
        <location evidence="1">Membrane</location>
        <topology evidence="1">Single-pass membrane protein</topology>
    </subcellularLocation>
</comment>
<dbReference type="Pfam" id="PF07679">
    <property type="entry name" value="I-set"/>
    <property type="match status" value="1"/>
</dbReference>
<dbReference type="GO" id="GO:0016020">
    <property type="term" value="C:membrane"/>
    <property type="evidence" value="ECO:0007669"/>
    <property type="project" value="UniProtKB-SubCell"/>
</dbReference>
<comment type="caution">
    <text evidence="13">The sequence shown here is derived from an EMBL/GenBank/DDBJ whole genome shotgun (WGS) entry which is preliminary data.</text>
</comment>
<keyword evidence="7 13" id="KW-0675">Receptor</keyword>
<dbReference type="InterPro" id="IPR011029">
    <property type="entry name" value="DEATH-like_dom_sf"/>
</dbReference>
<dbReference type="GO" id="GO:0038023">
    <property type="term" value="F:signaling receptor activity"/>
    <property type="evidence" value="ECO:0007669"/>
    <property type="project" value="InterPro"/>
</dbReference>
<dbReference type="SMART" id="SM00409">
    <property type="entry name" value="IG"/>
    <property type="match status" value="1"/>
</dbReference>
<keyword evidence="4 10" id="KW-1133">Transmembrane helix</keyword>
<evidence type="ECO:0000256" key="3">
    <source>
        <dbReference type="ARBA" id="ARBA00022737"/>
    </source>
</evidence>
<evidence type="ECO:0000256" key="6">
    <source>
        <dbReference type="ARBA" id="ARBA00023157"/>
    </source>
</evidence>
<name>A0A210R5D9_MIZYE</name>
<feature type="compositionally biased region" description="Polar residues" evidence="9">
    <location>
        <begin position="153"/>
        <end position="195"/>
    </location>
</feature>
<feature type="chain" id="PRO_5012826540" evidence="11">
    <location>
        <begin position="23"/>
        <end position="607"/>
    </location>
</feature>
<dbReference type="GO" id="GO:0043123">
    <property type="term" value="P:positive regulation of canonical NF-kappaB signal transduction"/>
    <property type="evidence" value="ECO:0007669"/>
    <property type="project" value="InterPro"/>
</dbReference>
<evidence type="ECO:0000256" key="8">
    <source>
        <dbReference type="ARBA" id="ARBA00023180"/>
    </source>
</evidence>
<dbReference type="GO" id="GO:0046330">
    <property type="term" value="P:positive regulation of JNK cascade"/>
    <property type="evidence" value="ECO:0007669"/>
    <property type="project" value="InterPro"/>
</dbReference>
<evidence type="ECO:0000256" key="2">
    <source>
        <dbReference type="ARBA" id="ARBA00022692"/>
    </source>
</evidence>
<evidence type="ECO:0000256" key="5">
    <source>
        <dbReference type="ARBA" id="ARBA00023136"/>
    </source>
</evidence>
<evidence type="ECO:0000256" key="1">
    <source>
        <dbReference type="ARBA" id="ARBA00004167"/>
    </source>
</evidence>
<dbReference type="InterPro" id="IPR013783">
    <property type="entry name" value="Ig-like_fold"/>
</dbReference>
<dbReference type="PROSITE" id="PS50835">
    <property type="entry name" value="IG_LIKE"/>
    <property type="match status" value="1"/>
</dbReference>
<evidence type="ECO:0000259" key="12">
    <source>
        <dbReference type="PROSITE" id="PS50835"/>
    </source>
</evidence>
<reference evidence="13 14" key="1">
    <citation type="journal article" date="2017" name="Nat. Ecol. Evol.">
        <title>Scallop genome provides insights into evolution of bilaterian karyotype and development.</title>
        <authorList>
            <person name="Wang S."/>
            <person name="Zhang J."/>
            <person name="Jiao W."/>
            <person name="Li J."/>
            <person name="Xun X."/>
            <person name="Sun Y."/>
            <person name="Guo X."/>
            <person name="Huan P."/>
            <person name="Dong B."/>
            <person name="Zhang L."/>
            <person name="Hu X."/>
            <person name="Sun X."/>
            <person name="Wang J."/>
            <person name="Zhao C."/>
            <person name="Wang Y."/>
            <person name="Wang D."/>
            <person name="Huang X."/>
            <person name="Wang R."/>
            <person name="Lv J."/>
            <person name="Li Y."/>
            <person name="Zhang Z."/>
            <person name="Liu B."/>
            <person name="Lu W."/>
            <person name="Hui Y."/>
            <person name="Liang J."/>
            <person name="Zhou Z."/>
            <person name="Hou R."/>
            <person name="Li X."/>
            <person name="Liu Y."/>
            <person name="Li H."/>
            <person name="Ning X."/>
            <person name="Lin Y."/>
            <person name="Zhao L."/>
            <person name="Xing Q."/>
            <person name="Dou J."/>
            <person name="Li Y."/>
            <person name="Mao J."/>
            <person name="Guo H."/>
            <person name="Dou H."/>
            <person name="Li T."/>
            <person name="Mu C."/>
            <person name="Jiang W."/>
            <person name="Fu Q."/>
            <person name="Fu X."/>
            <person name="Miao Y."/>
            <person name="Liu J."/>
            <person name="Yu Q."/>
            <person name="Li R."/>
            <person name="Liao H."/>
            <person name="Li X."/>
            <person name="Kong Y."/>
            <person name="Jiang Z."/>
            <person name="Chourrout D."/>
            <person name="Li R."/>
            <person name="Bao Z."/>
        </authorList>
    </citation>
    <scope>NUCLEOTIDE SEQUENCE [LARGE SCALE GENOMIC DNA]</scope>
    <source>
        <strain evidence="13 14">PY_sf001</strain>
    </source>
</reference>
<feature type="domain" description="Ig-like" evidence="12">
    <location>
        <begin position="316"/>
        <end position="411"/>
    </location>
</feature>
<keyword evidence="3" id="KW-0677">Repeat</keyword>
<keyword evidence="14" id="KW-1185">Reference proteome</keyword>
<dbReference type="InterPro" id="IPR003599">
    <property type="entry name" value="Ig_sub"/>
</dbReference>
<feature type="transmembrane region" description="Helical" evidence="10">
    <location>
        <begin position="241"/>
        <end position="265"/>
    </location>
</feature>
<proteinExistence type="predicted"/>
<feature type="signal peptide" evidence="11">
    <location>
        <begin position="1"/>
        <end position="22"/>
    </location>
</feature>
<organism evidence="13 14">
    <name type="scientific">Mizuhopecten yessoensis</name>
    <name type="common">Japanese scallop</name>
    <name type="synonym">Patinopecten yessoensis</name>
    <dbReference type="NCBI Taxonomy" id="6573"/>
    <lineage>
        <taxon>Eukaryota</taxon>
        <taxon>Metazoa</taxon>
        <taxon>Spiralia</taxon>
        <taxon>Lophotrochozoa</taxon>
        <taxon>Mollusca</taxon>
        <taxon>Bivalvia</taxon>
        <taxon>Autobranchia</taxon>
        <taxon>Pteriomorphia</taxon>
        <taxon>Pectinida</taxon>
        <taxon>Pectinoidea</taxon>
        <taxon>Pectinidae</taxon>
        <taxon>Mizuhopecten</taxon>
    </lineage>
</organism>
<gene>
    <name evidence="13" type="ORF">KP79_PYT13233</name>
</gene>
<dbReference type="PANTHER" id="PTHR12120:SF10">
    <property type="entry name" value="TNFR-CYS DOMAIN-CONTAINING PROTEIN"/>
    <property type="match status" value="1"/>
</dbReference>